<feature type="domain" description="Flagellin N-terminal" evidence="4">
    <location>
        <begin position="4"/>
        <end position="142"/>
    </location>
</feature>
<dbReference type="SUPFAM" id="SSF64518">
    <property type="entry name" value="Phase 1 flagellin"/>
    <property type="match status" value="2"/>
</dbReference>
<dbReference type="PANTHER" id="PTHR42792">
    <property type="entry name" value="FLAGELLIN"/>
    <property type="match status" value="1"/>
</dbReference>
<dbReference type="RefSeq" id="WP_283432667.1">
    <property type="nucleotide sequence ID" value="NZ_FXUG01000005.1"/>
</dbReference>
<comment type="subcellular location">
    <subcellularLocation>
        <location evidence="3">Secreted</location>
    </subcellularLocation>
    <subcellularLocation>
        <location evidence="3">Bacterial flagellum</location>
    </subcellularLocation>
</comment>
<dbReference type="Pfam" id="PF00700">
    <property type="entry name" value="Flagellin_C"/>
    <property type="match status" value="1"/>
</dbReference>
<evidence type="ECO:0000313" key="7">
    <source>
        <dbReference type="Proteomes" id="UP001158067"/>
    </source>
</evidence>
<sequence length="681" mass="68467">MTRINTNVSSLVAQNRLQSSNADLQKSLTRLSTGLRINSGSDDPAGLLASEALRSEITGLTKSISNTQRASQIISTADSALGQVSNLLNDVRGLIVEAGNSGALSSDEIAANQLQIDSSLEAINRIAQTTTFQGRKLLDGSQDYVSTVGSVSSIKDASIDQAKLGTTGKIDVSVDIKKAAEKASVDIASDAFNAADIDPTSNSEVAINELDITVGGEVITVRGNADLLASVEIEANNSLDAVAAVKAGSESGDIVIEVDGDTNASDVDDVLAALNGIDGLEATTAGAGTGAATAAVAQVTASAGDAANIEVTGDGLDSVTVNYVVGTDAAASAAFDADTNTVTVSLGTDADANTLSNIKTAITASDASISADIVDAAGDTTAANDSITISTTDLPAEATATKVTAGLKDDLVFQLSGTDGAETFNFGAGTTLDQIKSAVNLVSDATGVEASGTTSLTFTSSAYGTDALVSIDVISEGDDGAFSDSLSATRAVGKDIEASVNGVKASGNGNSLSINTSTLDLSLTVDEGSSTDFSFSITGGGATFQLGPAVNSTQQASLGIGSVSTGKLGGASGRLYELGSGQAKSLTNDVIGAGKIIDEVISKVVGARGRLGSFQSTTLESNLVSLNDTKANLQEAESSIRDADFAQESANLTRAQILVQSGTNVLSLANQNPQNVLSLLR</sequence>
<evidence type="ECO:0000313" key="6">
    <source>
        <dbReference type="EMBL" id="SMP56776.1"/>
    </source>
</evidence>
<feature type="domain" description="Flagellin C-terminal" evidence="5">
    <location>
        <begin position="595"/>
        <end position="680"/>
    </location>
</feature>
<dbReference type="Pfam" id="PF00669">
    <property type="entry name" value="Flagellin_N"/>
    <property type="match status" value="1"/>
</dbReference>
<dbReference type="Gene3D" id="1.20.1330.10">
    <property type="entry name" value="f41 fragment of flagellin, N-terminal domain"/>
    <property type="match status" value="2"/>
</dbReference>
<evidence type="ECO:0000259" key="5">
    <source>
        <dbReference type="Pfam" id="PF00700"/>
    </source>
</evidence>
<dbReference type="InterPro" id="IPR001029">
    <property type="entry name" value="Flagellin_N"/>
</dbReference>
<accession>A0ABY1Q1X0</accession>
<reference evidence="6 7" key="1">
    <citation type="submission" date="2017-05" db="EMBL/GenBank/DDBJ databases">
        <authorList>
            <person name="Varghese N."/>
            <person name="Submissions S."/>
        </authorList>
    </citation>
    <scope>NUCLEOTIDE SEQUENCE [LARGE SCALE GENOMIC DNA]</scope>
    <source>
        <strain evidence="6 7">DSM 25457</strain>
    </source>
</reference>
<evidence type="ECO:0000256" key="1">
    <source>
        <dbReference type="ARBA" id="ARBA00005709"/>
    </source>
</evidence>
<proteinExistence type="inferred from homology"/>
<comment type="caution">
    <text evidence="6">The sequence shown here is derived from an EMBL/GenBank/DDBJ whole genome shotgun (WGS) entry which is preliminary data.</text>
</comment>
<evidence type="ECO:0000256" key="3">
    <source>
        <dbReference type="RuleBase" id="RU362073"/>
    </source>
</evidence>
<protein>
    <recommendedName>
        <fullName evidence="3">Flagellin</fullName>
    </recommendedName>
</protein>
<keyword evidence="6" id="KW-0282">Flagellum</keyword>
<keyword evidence="6" id="KW-0969">Cilium</keyword>
<dbReference type="InterPro" id="IPR046358">
    <property type="entry name" value="Flagellin_C"/>
</dbReference>
<keyword evidence="6" id="KW-0966">Cell projection</keyword>
<dbReference type="PANTHER" id="PTHR42792:SF2">
    <property type="entry name" value="FLAGELLIN"/>
    <property type="match status" value="1"/>
</dbReference>
<keyword evidence="3" id="KW-0964">Secreted</keyword>
<dbReference type="Proteomes" id="UP001158067">
    <property type="component" value="Unassembled WGS sequence"/>
</dbReference>
<dbReference type="InterPro" id="IPR001492">
    <property type="entry name" value="Flagellin"/>
</dbReference>
<evidence type="ECO:0000256" key="2">
    <source>
        <dbReference type="ARBA" id="ARBA00023143"/>
    </source>
</evidence>
<gene>
    <name evidence="6" type="ORF">SAMN06265222_105205</name>
</gene>
<comment type="function">
    <text evidence="3">Flagellin is the subunit protein which polymerizes to form the filaments of bacterial flagella.</text>
</comment>
<dbReference type="EMBL" id="FXUG01000005">
    <property type="protein sequence ID" value="SMP56776.1"/>
    <property type="molecule type" value="Genomic_DNA"/>
</dbReference>
<dbReference type="PRINTS" id="PR00207">
    <property type="entry name" value="FLAGELLIN"/>
</dbReference>
<organism evidence="6 7">
    <name type="scientific">Neorhodopirellula lusitana</name>
    <dbReference type="NCBI Taxonomy" id="445327"/>
    <lineage>
        <taxon>Bacteria</taxon>
        <taxon>Pseudomonadati</taxon>
        <taxon>Planctomycetota</taxon>
        <taxon>Planctomycetia</taxon>
        <taxon>Pirellulales</taxon>
        <taxon>Pirellulaceae</taxon>
        <taxon>Neorhodopirellula</taxon>
    </lineage>
</organism>
<keyword evidence="2 3" id="KW-0975">Bacterial flagellum</keyword>
<keyword evidence="7" id="KW-1185">Reference proteome</keyword>
<name>A0ABY1Q1X0_9BACT</name>
<evidence type="ECO:0000259" key="4">
    <source>
        <dbReference type="Pfam" id="PF00669"/>
    </source>
</evidence>
<comment type="similarity">
    <text evidence="1 3">Belongs to the bacterial flagellin family.</text>
</comment>